<dbReference type="Pfam" id="PF19287">
    <property type="entry name" value="DUF5910"/>
    <property type="match status" value="1"/>
</dbReference>
<dbReference type="OrthoDB" id="4540223at2759"/>
<evidence type="ECO:0000256" key="1">
    <source>
        <dbReference type="SAM" id="SignalP"/>
    </source>
</evidence>
<keyword evidence="1" id="KW-0732">Signal</keyword>
<proteinExistence type="predicted"/>
<dbReference type="InterPro" id="IPR045564">
    <property type="entry name" value="DUF5910"/>
</dbReference>
<protein>
    <recommendedName>
        <fullName evidence="4">Lipoprotein</fullName>
    </recommendedName>
</protein>
<sequence length="203" mass="21914">MLFSGAKLLAVAMALTGCAVGAPSTSNSRLVTIGFRRVSEEQAKQYQKAGDTLTLVKEVQGSELGQAVYTTPGRDDWPAGPTQWYCVIQAEEAALKKTDKIWIPEKVINDAKKAKDSKAKNQVIDAYIGQHDKKAKAGTKLNPQETLRMSVIGGSRDHALQMAIPPGLVGKKSPLKTTVHCVPPVIFGPAVNYNSWENVVGNR</sequence>
<dbReference type="EMBL" id="ML736470">
    <property type="protein sequence ID" value="KAE8371138.1"/>
    <property type="molecule type" value="Genomic_DNA"/>
</dbReference>
<dbReference type="PROSITE" id="PS51257">
    <property type="entry name" value="PROKAR_LIPOPROTEIN"/>
    <property type="match status" value="1"/>
</dbReference>
<dbReference type="AlphaFoldDB" id="A0A5N7AQF4"/>
<accession>A0A5N7AQF4</accession>
<name>A0A5N7AQF4_9EURO</name>
<reference evidence="2 3" key="1">
    <citation type="submission" date="2019-04" db="EMBL/GenBank/DDBJ databases">
        <title>Friends and foes A comparative genomics studyof 23 Aspergillus species from section Flavi.</title>
        <authorList>
            <consortium name="DOE Joint Genome Institute"/>
            <person name="Kjaerbolling I."/>
            <person name="Vesth T."/>
            <person name="Frisvad J.C."/>
            <person name="Nybo J.L."/>
            <person name="Theobald S."/>
            <person name="Kildgaard S."/>
            <person name="Isbrandt T."/>
            <person name="Kuo A."/>
            <person name="Sato A."/>
            <person name="Lyhne E.K."/>
            <person name="Kogle M.E."/>
            <person name="Wiebenga A."/>
            <person name="Kun R.S."/>
            <person name="Lubbers R.J."/>
            <person name="Makela M.R."/>
            <person name="Barry K."/>
            <person name="Chovatia M."/>
            <person name="Clum A."/>
            <person name="Daum C."/>
            <person name="Haridas S."/>
            <person name="He G."/>
            <person name="LaButti K."/>
            <person name="Lipzen A."/>
            <person name="Mondo S."/>
            <person name="Riley R."/>
            <person name="Salamov A."/>
            <person name="Simmons B.A."/>
            <person name="Magnuson J.K."/>
            <person name="Henrissat B."/>
            <person name="Mortensen U.H."/>
            <person name="Larsen T.O."/>
            <person name="Devries R.P."/>
            <person name="Grigoriev I.V."/>
            <person name="Machida M."/>
            <person name="Baker S.E."/>
            <person name="Andersen M.R."/>
        </authorList>
    </citation>
    <scope>NUCLEOTIDE SEQUENCE [LARGE SCALE GENOMIC DNA]</scope>
    <source>
        <strain evidence="2 3">IBT 29228</strain>
    </source>
</reference>
<evidence type="ECO:0008006" key="4">
    <source>
        <dbReference type="Google" id="ProtNLM"/>
    </source>
</evidence>
<evidence type="ECO:0000313" key="2">
    <source>
        <dbReference type="EMBL" id="KAE8371138.1"/>
    </source>
</evidence>
<feature type="signal peptide" evidence="1">
    <location>
        <begin position="1"/>
        <end position="21"/>
    </location>
</feature>
<keyword evidence="3" id="KW-1185">Reference proteome</keyword>
<dbReference type="Proteomes" id="UP000326198">
    <property type="component" value="Unassembled WGS sequence"/>
</dbReference>
<evidence type="ECO:0000313" key="3">
    <source>
        <dbReference type="Proteomes" id="UP000326198"/>
    </source>
</evidence>
<gene>
    <name evidence="2" type="ORF">BDV26DRAFT_299062</name>
</gene>
<organism evidence="2 3">
    <name type="scientific">Aspergillus bertholletiae</name>
    <dbReference type="NCBI Taxonomy" id="1226010"/>
    <lineage>
        <taxon>Eukaryota</taxon>
        <taxon>Fungi</taxon>
        <taxon>Dikarya</taxon>
        <taxon>Ascomycota</taxon>
        <taxon>Pezizomycotina</taxon>
        <taxon>Eurotiomycetes</taxon>
        <taxon>Eurotiomycetidae</taxon>
        <taxon>Eurotiales</taxon>
        <taxon>Aspergillaceae</taxon>
        <taxon>Aspergillus</taxon>
        <taxon>Aspergillus subgen. Circumdati</taxon>
    </lineage>
</organism>
<feature type="chain" id="PRO_5025065698" description="Lipoprotein" evidence="1">
    <location>
        <begin position="22"/>
        <end position="203"/>
    </location>
</feature>